<name>A0A392RYN4_9FABA</name>
<feature type="transmembrane region" description="Helical" evidence="1">
    <location>
        <begin position="43"/>
        <end position="63"/>
    </location>
</feature>
<feature type="non-terminal residue" evidence="2">
    <location>
        <position position="106"/>
    </location>
</feature>
<organism evidence="2 3">
    <name type="scientific">Trifolium medium</name>
    <dbReference type="NCBI Taxonomy" id="97028"/>
    <lineage>
        <taxon>Eukaryota</taxon>
        <taxon>Viridiplantae</taxon>
        <taxon>Streptophyta</taxon>
        <taxon>Embryophyta</taxon>
        <taxon>Tracheophyta</taxon>
        <taxon>Spermatophyta</taxon>
        <taxon>Magnoliopsida</taxon>
        <taxon>eudicotyledons</taxon>
        <taxon>Gunneridae</taxon>
        <taxon>Pentapetalae</taxon>
        <taxon>rosids</taxon>
        <taxon>fabids</taxon>
        <taxon>Fabales</taxon>
        <taxon>Fabaceae</taxon>
        <taxon>Papilionoideae</taxon>
        <taxon>50 kb inversion clade</taxon>
        <taxon>NPAAA clade</taxon>
        <taxon>Hologalegina</taxon>
        <taxon>IRL clade</taxon>
        <taxon>Trifolieae</taxon>
        <taxon>Trifolium</taxon>
    </lineage>
</organism>
<dbReference type="EMBL" id="LXQA010293142">
    <property type="protein sequence ID" value="MCI41509.1"/>
    <property type="molecule type" value="Genomic_DNA"/>
</dbReference>
<keyword evidence="1" id="KW-1133">Transmembrane helix</keyword>
<keyword evidence="1" id="KW-0812">Transmembrane</keyword>
<reference evidence="2 3" key="1">
    <citation type="journal article" date="2018" name="Front. Plant Sci.">
        <title>Red Clover (Trifolium pratense) and Zigzag Clover (T. medium) - A Picture of Genomic Similarities and Differences.</title>
        <authorList>
            <person name="Dluhosova J."/>
            <person name="Istvanek J."/>
            <person name="Nedelnik J."/>
            <person name="Repkova J."/>
        </authorList>
    </citation>
    <scope>NUCLEOTIDE SEQUENCE [LARGE SCALE GENOMIC DNA]</scope>
    <source>
        <strain evidence="3">cv. 10/8</strain>
        <tissue evidence="2">Leaf</tissue>
    </source>
</reference>
<feature type="transmembrane region" description="Helical" evidence="1">
    <location>
        <begin position="75"/>
        <end position="94"/>
    </location>
</feature>
<dbReference type="AlphaFoldDB" id="A0A392RYN4"/>
<accession>A0A392RYN4</accession>
<evidence type="ECO:0000313" key="3">
    <source>
        <dbReference type="Proteomes" id="UP000265520"/>
    </source>
</evidence>
<keyword evidence="3" id="KW-1185">Reference proteome</keyword>
<protein>
    <submittedName>
        <fullName evidence="2">Uncharacterized protein</fullName>
    </submittedName>
</protein>
<proteinExistence type="predicted"/>
<evidence type="ECO:0000313" key="2">
    <source>
        <dbReference type="EMBL" id="MCI41509.1"/>
    </source>
</evidence>
<keyword evidence="1" id="KW-0472">Membrane</keyword>
<comment type="caution">
    <text evidence="2">The sequence shown here is derived from an EMBL/GenBank/DDBJ whole genome shotgun (WGS) entry which is preliminary data.</text>
</comment>
<dbReference type="Proteomes" id="UP000265520">
    <property type="component" value="Unassembled WGS sequence"/>
</dbReference>
<sequence length="106" mass="12199">MDPQPTYETKHAAWLAFTAFHLLVLSFYVWVHTEPDMLKQGHNHYVLDLLFVMCELLFSFCLVGEMPRPIEKLAVDYAYTMIANGLMAISLAYFDCPFSLNAAEFI</sequence>
<evidence type="ECO:0000256" key="1">
    <source>
        <dbReference type="SAM" id="Phobius"/>
    </source>
</evidence>
<feature type="transmembrane region" description="Helical" evidence="1">
    <location>
        <begin position="12"/>
        <end position="31"/>
    </location>
</feature>